<dbReference type="InterPro" id="IPR050325">
    <property type="entry name" value="Prot/Nucl_acid_deglycase"/>
</dbReference>
<organism evidence="5 6">
    <name type="scientific">Zhongshania arctica</name>
    <dbReference type="NCBI Taxonomy" id="3238302"/>
    <lineage>
        <taxon>Bacteria</taxon>
        <taxon>Pseudomonadati</taxon>
        <taxon>Pseudomonadota</taxon>
        <taxon>Gammaproteobacteria</taxon>
        <taxon>Cellvibrionales</taxon>
        <taxon>Spongiibacteraceae</taxon>
        <taxon>Zhongshania</taxon>
    </lineage>
</organism>
<keyword evidence="5" id="KW-0315">Glutamine amidotransferase</keyword>
<dbReference type="PANTHER" id="PTHR48094">
    <property type="entry name" value="PROTEIN/NUCLEIC ACID DEGLYCASE DJ-1-RELATED"/>
    <property type="match status" value="1"/>
</dbReference>
<evidence type="ECO:0000313" key="5">
    <source>
        <dbReference type="EMBL" id="MEX1666587.1"/>
    </source>
</evidence>
<evidence type="ECO:0000259" key="4">
    <source>
        <dbReference type="Pfam" id="PF01965"/>
    </source>
</evidence>
<proteinExistence type="inferred from homology"/>
<dbReference type="RefSeq" id="WP_368376661.1">
    <property type="nucleotide sequence ID" value="NZ_JBFRYB010000001.1"/>
</dbReference>
<evidence type="ECO:0000313" key="6">
    <source>
        <dbReference type="Proteomes" id="UP001557484"/>
    </source>
</evidence>
<protein>
    <submittedName>
        <fullName evidence="5">Type 1 glutamine amidotransferase domain-containing protein</fullName>
    </submittedName>
</protein>
<dbReference type="Proteomes" id="UP001557484">
    <property type="component" value="Unassembled WGS sequence"/>
</dbReference>
<name>A0ABV3TYD1_9GAMM</name>
<gene>
    <name evidence="5" type="ORF">AB4875_13920</name>
</gene>
<keyword evidence="6" id="KW-1185">Reference proteome</keyword>
<dbReference type="PANTHER" id="PTHR48094:SF11">
    <property type="entry name" value="GLUTATHIONE-INDEPENDENT GLYOXALASE HSP31-RELATED"/>
    <property type="match status" value="1"/>
</dbReference>
<evidence type="ECO:0000256" key="1">
    <source>
        <dbReference type="ARBA" id="ARBA00023016"/>
    </source>
</evidence>
<keyword evidence="2" id="KW-0456">Lyase</keyword>
<comment type="similarity">
    <text evidence="3">Belongs to the peptidase C56 family. HSP31-like subfamily.</text>
</comment>
<sequence length="282" mass="30444">MKKIKITAIVIVSVIALVAIALPTVLKKAGLHPDYNGEHYQFAGGRALIITTSHGFLAEPGSTEGDATGVFASEMTHPYYVFKEAGMDVDVASIEGGQIPIDPLSFRRVIRSAEDERFLEDTVFQAKVKNSIAIVSVDASDYDVIFLAGGWGAAYDMGYSEYLGQLVSQAYYSPKKTIISSVCHGALGLIKAKDSDGNLLISGRRTTGVTDKQIKELGIEVTPMHPETELRKAGAVFEAATAFRDIFATRVVVDGEQRFVTGQNQNSGLETAHTVVKLLAER</sequence>
<dbReference type="InterPro" id="IPR002818">
    <property type="entry name" value="DJ-1/PfpI"/>
</dbReference>
<dbReference type="CDD" id="cd03141">
    <property type="entry name" value="GATase1_Hsp31_like"/>
    <property type="match status" value="1"/>
</dbReference>
<evidence type="ECO:0000256" key="2">
    <source>
        <dbReference type="ARBA" id="ARBA00023239"/>
    </source>
</evidence>
<dbReference type="SUPFAM" id="SSF52317">
    <property type="entry name" value="Class I glutamine amidotransferase-like"/>
    <property type="match status" value="1"/>
</dbReference>
<keyword evidence="1" id="KW-0346">Stress response</keyword>
<dbReference type="EMBL" id="JBFRYB010000001">
    <property type="protein sequence ID" value="MEX1666587.1"/>
    <property type="molecule type" value="Genomic_DNA"/>
</dbReference>
<accession>A0ABV3TYD1</accession>
<feature type="domain" description="DJ-1/PfpI" evidence="4">
    <location>
        <begin position="71"/>
        <end position="277"/>
    </location>
</feature>
<comment type="caution">
    <text evidence="5">The sequence shown here is derived from an EMBL/GenBank/DDBJ whole genome shotgun (WGS) entry which is preliminary data.</text>
</comment>
<reference evidence="5 6" key="1">
    <citation type="journal article" date="2011" name="Int. J. Syst. Evol. Microbiol.">
        <title>Zhongshania antarctica gen. nov., sp. nov. and Zhongshania guokunii sp. nov., gammaproteobacteria respectively isolated from coastal attached (fast) ice and surface seawater of the Antarctic.</title>
        <authorList>
            <person name="Li H.J."/>
            <person name="Zhang X.Y."/>
            <person name="Chen C.X."/>
            <person name="Zhang Y.J."/>
            <person name="Gao Z.M."/>
            <person name="Yu Y."/>
            <person name="Chen X.L."/>
            <person name="Chen B."/>
            <person name="Zhang Y.Z."/>
        </authorList>
    </citation>
    <scope>NUCLEOTIDE SEQUENCE [LARGE SCALE GENOMIC DNA]</scope>
    <source>
        <strain evidence="5 6">R06B22</strain>
    </source>
</reference>
<dbReference type="Pfam" id="PF01965">
    <property type="entry name" value="DJ-1_PfpI"/>
    <property type="match status" value="1"/>
</dbReference>
<evidence type="ECO:0000256" key="3">
    <source>
        <dbReference type="ARBA" id="ARBA00038493"/>
    </source>
</evidence>
<dbReference type="InterPro" id="IPR029062">
    <property type="entry name" value="Class_I_gatase-like"/>
</dbReference>
<dbReference type="Gene3D" id="3.40.50.880">
    <property type="match status" value="1"/>
</dbReference>